<reference evidence="3" key="1">
    <citation type="submission" date="2017-09" db="EMBL/GenBank/DDBJ databases">
        <title>Depth-based differentiation of microbial function through sediment-hosted aquifers and enrichment of novel symbionts in the deep terrestrial subsurface.</title>
        <authorList>
            <person name="Probst A.J."/>
            <person name="Ladd B."/>
            <person name="Jarett J.K."/>
            <person name="Geller-Mcgrath D.E."/>
            <person name="Sieber C.M.K."/>
            <person name="Emerson J.B."/>
            <person name="Anantharaman K."/>
            <person name="Thomas B.C."/>
            <person name="Malmstrom R."/>
            <person name="Stieglmeier M."/>
            <person name="Klingl A."/>
            <person name="Woyke T."/>
            <person name="Ryan C.M."/>
            <person name="Banfield J.F."/>
        </authorList>
    </citation>
    <scope>NUCLEOTIDE SEQUENCE [LARGE SCALE GENOMIC DNA]</scope>
</reference>
<dbReference type="EMBL" id="PFMI01000010">
    <property type="protein sequence ID" value="PIZ01199.1"/>
    <property type="molecule type" value="Genomic_DNA"/>
</dbReference>
<feature type="domain" description="NIF system FeS cluster assembly NifU N-terminal" evidence="1">
    <location>
        <begin position="4"/>
        <end position="130"/>
    </location>
</feature>
<dbReference type="PANTHER" id="PTHR10093">
    <property type="entry name" value="IRON-SULFUR CLUSTER ASSEMBLY ENZYME NIFU HOMOLOG"/>
    <property type="match status" value="1"/>
</dbReference>
<dbReference type="SUPFAM" id="SSF82649">
    <property type="entry name" value="SufE/NifU"/>
    <property type="match status" value="1"/>
</dbReference>
<dbReference type="Gene3D" id="3.90.1010.10">
    <property type="match status" value="1"/>
</dbReference>
<name>A0A2M7RNY6_9BACT</name>
<evidence type="ECO:0000313" key="3">
    <source>
        <dbReference type="Proteomes" id="UP000229371"/>
    </source>
</evidence>
<comment type="caution">
    <text evidence="2">The sequence shown here is derived from an EMBL/GenBank/DDBJ whole genome shotgun (WGS) entry which is preliminary data.</text>
</comment>
<dbReference type="GO" id="GO:0016226">
    <property type="term" value="P:iron-sulfur cluster assembly"/>
    <property type="evidence" value="ECO:0007669"/>
    <property type="project" value="InterPro"/>
</dbReference>
<accession>A0A2M7RNY6</accession>
<evidence type="ECO:0000313" key="2">
    <source>
        <dbReference type="EMBL" id="PIZ01199.1"/>
    </source>
</evidence>
<gene>
    <name evidence="2" type="ORF">COY61_00420</name>
</gene>
<protein>
    <submittedName>
        <fullName evidence="2">Iron-sulfur cluster assembly scaffold protein</fullName>
    </submittedName>
</protein>
<dbReference type="AlphaFoldDB" id="A0A2M7RNY6"/>
<proteinExistence type="predicted"/>
<dbReference type="GO" id="GO:0005506">
    <property type="term" value="F:iron ion binding"/>
    <property type="evidence" value="ECO:0007669"/>
    <property type="project" value="InterPro"/>
</dbReference>
<dbReference type="Pfam" id="PF01592">
    <property type="entry name" value="NifU_N"/>
    <property type="match status" value="1"/>
</dbReference>
<dbReference type="Proteomes" id="UP000229371">
    <property type="component" value="Unassembled WGS sequence"/>
</dbReference>
<evidence type="ECO:0000259" key="1">
    <source>
        <dbReference type="Pfam" id="PF01592"/>
    </source>
</evidence>
<organism evidence="2 3">
    <name type="scientific">bacterium (Candidatus Gribaldobacteria) CG_4_10_14_0_8_um_filter_33_9</name>
    <dbReference type="NCBI Taxonomy" id="2014266"/>
    <lineage>
        <taxon>Bacteria</taxon>
        <taxon>Candidatus Gribaldobacteria</taxon>
    </lineage>
</organism>
<dbReference type="GO" id="GO:0051536">
    <property type="term" value="F:iron-sulfur cluster binding"/>
    <property type="evidence" value="ECO:0007669"/>
    <property type="project" value="InterPro"/>
</dbReference>
<dbReference type="CDD" id="cd06664">
    <property type="entry name" value="IscU_like"/>
    <property type="match status" value="1"/>
</dbReference>
<dbReference type="InterPro" id="IPR002871">
    <property type="entry name" value="NIF_FeS_clus_asmbl_NifU_N"/>
</dbReference>
<sequence>MPLYSKEIIKHFKNSKNMGKIVNPSACGIAGNPVCGDVMKLYLKIEKNKKNQEIIKDIKFETMGCAVAIANTSLLTTIVKGKTIESALKIKNKDLINKLGQPLPAMKIHCSILAIDALQKAIYNYLKKKKTSKKI</sequence>